<name>Q5EDE8_SCHJA</name>
<organism evidence="1">
    <name type="scientific">Schistosoma japonicum</name>
    <name type="common">Blood fluke</name>
    <dbReference type="NCBI Taxonomy" id="6182"/>
    <lineage>
        <taxon>Eukaryota</taxon>
        <taxon>Metazoa</taxon>
        <taxon>Spiralia</taxon>
        <taxon>Lophotrochozoa</taxon>
        <taxon>Platyhelminthes</taxon>
        <taxon>Trematoda</taxon>
        <taxon>Digenea</taxon>
        <taxon>Strigeidida</taxon>
        <taxon>Schistosomatoidea</taxon>
        <taxon>Schistosomatidae</taxon>
        <taxon>Schistosoma</taxon>
    </lineage>
</organism>
<dbReference type="AlphaFoldDB" id="Q5EDE8"/>
<reference evidence="1" key="1">
    <citation type="submission" date="2005-01" db="EMBL/GenBank/DDBJ databases">
        <title>A new functional gene screened from Schistosoma japonicum cercaria cDNA library.</title>
        <authorList>
            <person name="Lv Z."/>
            <person name="Wang S."/>
            <person name="Zhou S."/>
            <person name="Jiang X."/>
            <person name="Xu S."/>
            <person name="Yu J."/>
            <person name="Li W."/>
            <person name="Peng X."/>
            <person name="Di G."/>
            <person name="He Z."/>
            <person name="Wu S."/>
        </authorList>
    </citation>
    <scope>NUCLEOTIDE SEQUENCE</scope>
</reference>
<dbReference type="Gene3D" id="3.40.50.720">
    <property type="entry name" value="NAD(P)-binding Rossmann-like Domain"/>
    <property type="match status" value="1"/>
</dbReference>
<dbReference type="PANTHER" id="PTHR14097:SF7">
    <property type="entry name" value="OXIDOREDUCTASE HTATIP2"/>
    <property type="match status" value="1"/>
</dbReference>
<evidence type="ECO:0000313" key="1">
    <source>
        <dbReference type="EMBL" id="AAW88357.1"/>
    </source>
</evidence>
<dbReference type="SUPFAM" id="SSF51735">
    <property type="entry name" value="NAD(P)-binding Rossmann-fold domains"/>
    <property type="match status" value="1"/>
</dbReference>
<dbReference type="PANTHER" id="PTHR14097">
    <property type="entry name" value="OXIDOREDUCTASE HTATIP2"/>
    <property type="match status" value="1"/>
</dbReference>
<gene>
    <name evidence="1" type="primary">XWL04</name>
</gene>
<sequence length="119" mass="13262">MSMIFYLKLKGEIESDLISLNLFPKCLAIYRPGTLLCSRIESRPAERVFQILLKPLSYLTPTLLTTPVDVLADAMAHAPFSSKLNADSSTQHDKSLPKNVHIFENHDIFALAASDDKTT</sequence>
<protein>
    <submittedName>
        <fullName evidence="1">Uncharacterized protein XWL04</fullName>
    </submittedName>
</protein>
<dbReference type="GO" id="GO:0005737">
    <property type="term" value="C:cytoplasm"/>
    <property type="evidence" value="ECO:0007669"/>
    <property type="project" value="TreeGrafter"/>
</dbReference>
<accession>Q5EDE8</accession>
<dbReference type="EMBL" id="AY903699">
    <property type="protein sequence ID" value="AAW88357.1"/>
    <property type="molecule type" value="mRNA"/>
</dbReference>
<proteinExistence type="evidence at transcript level"/>
<dbReference type="GO" id="GO:0051170">
    <property type="term" value="P:import into nucleus"/>
    <property type="evidence" value="ECO:0007669"/>
    <property type="project" value="TreeGrafter"/>
</dbReference>
<dbReference type="InterPro" id="IPR036291">
    <property type="entry name" value="NAD(P)-bd_dom_sf"/>
</dbReference>